<protein>
    <submittedName>
        <fullName evidence="8">Zinc finger (C2H2 type) family protein</fullName>
    </submittedName>
</protein>
<evidence type="ECO:0000256" key="2">
    <source>
        <dbReference type="ARBA" id="ARBA00022737"/>
    </source>
</evidence>
<evidence type="ECO:0000313" key="8">
    <source>
        <dbReference type="EMBL" id="GFY89369.1"/>
    </source>
</evidence>
<dbReference type="OrthoDB" id="3437960at2759"/>
<dbReference type="AlphaFoldDB" id="A0A7J0ETR3"/>
<keyword evidence="1" id="KW-0479">Metal-binding</keyword>
<dbReference type="PROSITE" id="PS00028">
    <property type="entry name" value="ZINC_FINGER_C2H2_1"/>
    <property type="match status" value="4"/>
</dbReference>
<accession>A0A7J0ETR3</accession>
<proteinExistence type="predicted"/>
<feature type="domain" description="C2H2-type" evidence="7">
    <location>
        <begin position="77"/>
        <end position="106"/>
    </location>
</feature>
<dbReference type="PANTHER" id="PTHR14003:SF1">
    <property type="entry name" value="ZINC FINGER TRANSCRIPTION FACTOR YY1"/>
    <property type="match status" value="1"/>
</dbReference>
<keyword evidence="3 5" id="KW-0863">Zinc-finger</keyword>
<feature type="domain" description="C2H2-type" evidence="7">
    <location>
        <begin position="136"/>
        <end position="161"/>
    </location>
</feature>
<dbReference type="PROSITE" id="PS50157">
    <property type="entry name" value="ZINC_FINGER_C2H2_2"/>
    <property type="match status" value="4"/>
</dbReference>
<feature type="domain" description="C2H2-type" evidence="7">
    <location>
        <begin position="106"/>
        <end position="135"/>
    </location>
</feature>
<dbReference type="FunFam" id="3.30.160.60:FF:000818">
    <property type="entry name" value="zinc finger transcription factor YY1"/>
    <property type="match status" value="1"/>
</dbReference>
<evidence type="ECO:0000313" key="9">
    <source>
        <dbReference type="Proteomes" id="UP000585474"/>
    </source>
</evidence>
<dbReference type="GO" id="GO:0000785">
    <property type="term" value="C:chromatin"/>
    <property type="evidence" value="ECO:0007669"/>
    <property type="project" value="TreeGrafter"/>
</dbReference>
<feature type="compositionally biased region" description="Acidic residues" evidence="6">
    <location>
        <begin position="414"/>
        <end position="431"/>
    </location>
</feature>
<evidence type="ECO:0000259" key="7">
    <source>
        <dbReference type="PROSITE" id="PS50157"/>
    </source>
</evidence>
<dbReference type="GO" id="GO:0000981">
    <property type="term" value="F:DNA-binding transcription factor activity, RNA polymerase II-specific"/>
    <property type="evidence" value="ECO:0007669"/>
    <property type="project" value="TreeGrafter"/>
</dbReference>
<feature type="compositionally biased region" description="Acidic residues" evidence="6">
    <location>
        <begin position="441"/>
        <end position="453"/>
    </location>
</feature>
<dbReference type="FunFam" id="3.30.160.60:FF:002205">
    <property type="entry name" value="Zinc finger transcription factor YY1"/>
    <property type="match status" value="1"/>
</dbReference>
<dbReference type="GO" id="GO:0031519">
    <property type="term" value="C:PcG protein complex"/>
    <property type="evidence" value="ECO:0007669"/>
    <property type="project" value="TreeGrafter"/>
</dbReference>
<reference evidence="8 9" key="1">
    <citation type="submission" date="2019-07" db="EMBL/GenBank/DDBJ databases">
        <title>De Novo Assembly of kiwifruit Actinidia rufa.</title>
        <authorList>
            <person name="Sugita-Konishi S."/>
            <person name="Sato K."/>
            <person name="Mori E."/>
            <person name="Abe Y."/>
            <person name="Kisaki G."/>
            <person name="Hamano K."/>
            <person name="Suezawa K."/>
            <person name="Otani M."/>
            <person name="Fukuda T."/>
            <person name="Manabe T."/>
            <person name="Gomi K."/>
            <person name="Tabuchi M."/>
            <person name="Akimitsu K."/>
            <person name="Kataoka I."/>
        </authorList>
    </citation>
    <scope>NUCLEOTIDE SEQUENCE [LARGE SCALE GENOMIC DNA]</scope>
    <source>
        <strain evidence="9">cv. Fuchu</strain>
    </source>
</reference>
<dbReference type="FunFam" id="3.30.160.60:FF:000125">
    <property type="entry name" value="Putative zinc finger protein 143"/>
    <property type="match status" value="1"/>
</dbReference>
<keyword evidence="2" id="KW-0677">Repeat</keyword>
<keyword evidence="4" id="KW-0862">Zinc</keyword>
<dbReference type="Proteomes" id="UP000585474">
    <property type="component" value="Unassembled WGS sequence"/>
</dbReference>
<comment type="caution">
    <text evidence="8">The sequence shown here is derived from an EMBL/GenBank/DDBJ whole genome shotgun (WGS) entry which is preliminary data.</text>
</comment>
<dbReference type="GO" id="GO:0000978">
    <property type="term" value="F:RNA polymerase II cis-regulatory region sequence-specific DNA binding"/>
    <property type="evidence" value="ECO:0007669"/>
    <property type="project" value="TreeGrafter"/>
</dbReference>
<dbReference type="InterPro" id="IPR013087">
    <property type="entry name" value="Znf_C2H2_type"/>
</dbReference>
<evidence type="ECO:0000256" key="1">
    <source>
        <dbReference type="ARBA" id="ARBA00022723"/>
    </source>
</evidence>
<evidence type="ECO:0000256" key="3">
    <source>
        <dbReference type="ARBA" id="ARBA00022771"/>
    </source>
</evidence>
<dbReference type="GO" id="GO:0008270">
    <property type="term" value="F:zinc ion binding"/>
    <property type="evidence" value="ECO:0007669"/>
    <property type="project" value="UniProtKB-KW"/>
</dbReference>
<name>A0A7J0ETR3_9ERIC</name>
<organism evidence="8 9">
    <name type="scientific">Actinidia rufa</name>
    <dbReference type="NCBI Taxonomy" id="165716"/>
    <lineage>
        <taxon>Eukaryota</taxon>
        <taxon>Viridiplantae</taxon>
        <taxon>Streptophyta</taxon>
        <taxon>Embryophyta</taxon>
        <taxon>Tracheophyta</taxon>
        <taxon>Spermatophyta</taxon>
        <taxon>Magnoliopsida</taxon>
        <taxon>eudicotyledons</taxon>
        <taxon>Gunneridae</taxon>
        <taxon>Pentapetalae</taxon>
        <taxon>asterids</taxon>
        <taxon>Ericales</taxon>
        <taxon>Actinidiaceae</taxon>
        <taxon>Actinidia</taxon>
    </lineage>
</organism>
<feature type="domain" description="C2H2-type" evidence="7">
    <location>
        <begin position="309"/>
        <end position="339"/>
    </location>
</feature>
<dbReference type="InterPro" id="IPR036236">
    <property type="entry name" value="Znf_C2H2_sf"/>
</dbReference>
<gene>
    <name evidence="8" type="ORF">Acr_06g0013090</name>
</gene>
<dbReference type="SMART" id="SM00355">
    <property type="entry name" value="ZnF_C2H2"/>
    <property type="match status" value="4"/>
</dbReference>
<evidence type="ECO:0000256" key="6">
    <source>
        <dbReference type="SAM" id="MobiDB-lite"/>
    </source>
</evidence>
<dbReference type="PANTHER" id="PTHR14003">
    <property type="entry name" value="TRANSCRIPTIONAL REPRESSOR PROTEIN YY"/>
    <property type="match status" value="1"/>
</dbReference>
<dbReference type="GO" id="GO:0005667">
    <property type="term" value="C:transcription regulator complex"/>
    <property type="evidence" value="ECO:0007669"/>
    <property type="project" value="TreeGrafter"/>
</dbReference>
<dbReference type="EMBL" id="BJWL01000006">
    <property type="protein sequence ID" value="GFY89369.1"/>
    <property type="molecule type" value="Genomic_DNA"/>
</dbReference>
<feature type="region of interest" description="Disordered" evidence="6">
    <location>
        <begin position="337"/>
        <end position="453"/>
    </location>
</feature>
<dbReference type="Gene3D" id="3.30.160.60">
    <property type="entry name" value="Classic Zinc Finger"/>
    <property type="match status" value="4"/>
</dbReference>
<evidence type="ECO:0000256" key="5">
    <source>
        <dbReference type="PROSITE-ProRule" id="PRU00042"/>
    </source>
</evidence>
<dbReference type="Pfam" id="PF00096">
    <property type="entry name" value="zf-C2H2"/>
    <property type="match status" value="3"/>
</dbReference>
<feature type="region of interest" description="Disordered" evidence="6">
    <location>
        <begin position="278"/>
        <end position="306"/>
    </location>
</feature>
<evidence type="ECO:0000256" key="4">
    <source>
        <dbReference type="ARBA" id="ARBA00022833"/>
    </source>
</evidence>
<dbReference type="SUPFAM" id="SSF57667">
    <property type="entry name" value="beta-beta-alpha zinc fingers"/>
    <property type="match status" value="3"/>
</dbReference>
<sequence>METQTNFSYFERRPITRSKTPAVRWVKEWLPQDIVATGGKCILFRWVPEATLKAKKEKSKEPEAVEPELEPATEVLFLCSYEGCGKTFIDAGALRKHSHIHGERQYVCHYDGCGKAFSLDFNLRSHMKTHSQENYHICPYPDCGKRYAHEYKLKNHITSQHEKVATRERRFIGVKQGSAKLRRSQARRRSILLEPVNGSYVIGQTEARTASFPPRGGDDFDRRPTTTTLAVSGFKLLHPTQIPHPCRIVSTRVLHRFQASPGNTGEKWQQPLKNNVDITPKYVQPPEKLPKTSKPSSAAYGSASSDRPYCCPYEGCEKAYIHEYKLNLHLRREHPGHLGDDNAKNAQSAIGNDIDEGSDQDAYAGKRVNNKNQKQRKPKPNLKLPPAKVARKGSTASPANLNVMKKPWPVKEEIYEEDEEDSEETEEDRDNVEDGWRYEEHNEDDDEETEYED</sequence>
<keyword evidence="9" id="KW-1185">Reference proteome</keyword>
<dbReference type="FunFam" id="3.30.160.60:FF:001190">
    <property type="entry name" value="zinc finger transcription factor YY1"/>
    <property type="match status" value="1"/>
</dbReference>